<dbReference type="AlphaFoldDB" id="A0A3N2C1B4"/>
<evidence type="ECO:0000256" key="8">
    <source>
        <dbReference type="ARBA" id="ARBA00023064"/>
    </source>
</evidence>
<dbReference type="Gene3D" id="3.40.50.300">
    <property type="entry name" value="P-loop containing nucleotide triphosphate hydrolases"/>
    <property type="match status" value="1"/>
</dbReference>
<dbReference type="EC" id="2.7.1.12" evidence="3 10"/>
<name>A0A3N2C1B4_9MICO</name>
<evidence type="ECO:0000256" key="6">
    <source>
        <dbReference type="ARBA" id="ARBA00022777"/>
    </source>
</evidence>
<comment type="similarity">
    <text evidence="2 10">Belongs to the gluconokinase GntK/GntV family.</text>
</comment>
<dbReference type="PANTHER" id="PTHR43442">
    <property type="entry name" value="GLUCONOKINASE-RELATED"/>
    <property type="match status" value="1"/>
</dbReference>
<evidence type="ECO:0000256" key="10">
    <source>
        <dbReference type="RuleBase" id="RU363066"/>
    </source>
</evidence>
<keyword evidence="5 10" id="KW-0547">Nucleotide-binding</keyword>
<dbReference type="SUPFAM" id="SSF52540">
    <property type="entry name" value="P-loop containing nucleoside triphosphate hydrolases"/>
    <property type="match status" value="1"/>
</dbReference>
<accession>A0A3N2C1B4</accession>
<evidence type="ECO:0000256" key="2">
    <source>
        <dbReference type="ARBA" id="ARBA00008420"/>
    </source>
</evidence>
<keyword evidence="6 10" id="KW-0418">Kinase</keyword>
<dbReference type="GO" id="GO:0005524">
    <property type="term" value="F:ATP binding"/>
    <property type="evidence" value="ECO:0007669"/>
    <property type="project" value="UniProtKB-KW"/>
</dbReference>
<dbReference type="Pfam" id="PF01202">
    <property type="entry name" value="SKI"/>
    <property type="match status" value="1"/>
</dbReference>
<dbReference type="GO" id="GO:0019521">
    <property type="term" value="P:D-gluconate metabolic process"/>
    <property type="evidence" value="ECO:0007669"/>
    <property type="project" value="UniProtKB-KW"/>
</dbReference>
<evidence type="ECO:0000256" key="5">
    <source>
        <dbReference type="ARBA" id="ARBA00022741"/>
    </source>
</evidence>
<evidence type="ECO:0000313" key="12">
    <source>
        <dbReference type="Proteomes" id="UP000266915"/>
    </source>
</evidence>
<gene>
    <name evidence="11" type="ORF">EDD42_1295</name>
</gene>
<dbReference type="GO" id="GO:0046316">
    <property type="term" value="F:gluconokinase activity"/>
    <property type="evidence" value="ECO:0007669"/>
    <property type="project" value="UniProtKB-EC"/>
</dbReference>
<dbReference type="GO" id="GO:0005737">
    <property type="term" value="C:cytoplasm"/>
    <property type="evidence" value="ECO:0007669"/>
    <property type="project" value="TreeGrafter"/>
</dbReference>
<evidence type="ECO:0000256" key="7">
    <source>
        <dbReference type="ARBA" id="ARBA00022840"/>
    </source>
</evidence>
<proteinExistence type="inferred from homology"/>
<keyword evidence="7 10" id="KW-0067">ATP-binding</keyword>
<dbReference type="EMBL" id="RKHL01000001">
    <property type="protein sequence ID" value="ROR81240.1"/>
    <property type="molecule type" value="Genomic_DNA"/>
</dbReference>
<sequence length="167" mass="17689">MNAPLVVVMGVSGSGKSTTGVLIADRLGVPFVDADALHPLENVRKMAAGTPLEDPDRWPWLALVGKALADASDTGLVMACSALRRAYREAILAEAPGVRFVLLHGSREVLGRRMEGRSGHFMPPSLLDSQFALLEDLDADEPGFVVDVDATVDEIVDEAVAGLSAVR</sequence>
<evidence type="ECO:0000256" key="1">
    <source>
        <dbReference type="ARBA" id="ARBA00004761"/>
    </source>
</evidence>
<evidence type="ECO:0000256" key="4">
    <source>
        <dbReference type="ARBA" id="ARBA00022679"/>
    </source>
</evidence>
<dbReference type="InterPro" id="IPR006001">
    <property type="entry name" value="Therm_gnt_kin"/>
</dbReference>
<evidence type="ECO:0000313" key="11">
    <source>
        <dbReference type="EMBL" id="ROR81240.1"/>
    </source>
</evidence>
<dbReference type="FunFam" id="3.40.50.300:FF:000522">
    <property type="entry name" value="Gluconokinase"/>
    <property type="match status" value="1"/>
</dbReference>
<evidence type="ECO:0000256" key="9">
    <source>
        <dbReference type="ARBA" id="ARBA00048090"/>
    </source>
</evidence>
<keyword evidence="12" id="KW-1185">Reference proteome</keyword>
<dbReference type="Proteomes" id="UP000266915">
    <property type="component" value="Unassembled WGS sequence"/>
</dbReference>
<dbReference type="NCBIfam" id="TIGR01313">
    <property type="entry name" value="therm_gnt_kin"/>
    <property type="match status" value="1"/>
</dbReference>
<keyword evidence="4 10" id="KW-0808">Transferase</keyword>
<dbReference type="PANTHER" id="PTHR43442:SF3">
    <property type="entry name" value="GLUCONOKINASE-RELATED"/>
    <property type="match status" value="1"/>
</dbReference>
<organism evidence="11 12">
    <name type="scientific">Plantibacter flavus</name>
    <dbReference type="NCBI Taxonomy" id="150123"/>
    <lineage>
        <taxon>Bacteria</taxon>
        <taxon>Bacillati</taxon>
        <taxon>Actinomycetota</taxon>
        <taxon>Actinomycetes</taxon>
        <taxon>Micrococcales</taxon>
        <taxon>Microbacteriaceae</taxon>
        <taxon>Plantibacter</taxon>
    </lineage>
</organism>
<dbReference type="InterPro" id="IPR027417">
    <property type="entry name" value="P-loop_NTPase"/>
</dbReference>
<protein>
    <recommendedName>
        <fullName evidence="3 10">Gluconokinase</fullName>
        <ecNumber evidence="3 10">2.7.1.12</ecNumber>
    </recommendedName>
</protein>
<dbReference type="InterPro" id="IPR031322">
    <property type="entry name" value="Shikimate/glucono_kinase"/>
</dbReference>
<comment type="pathway">
    <text evidence="1">Carbohydrate acid metabolism.</text>
</comment>
<comment type="caution">
    <text evidence="11">The sequence shown here is derived from an EMBL/GenBank/DDBJ whole genome shotgun (WGS) entry which is preliminary data.</text>
</comment>
<evidence type="ECO:0000256" key="3">
    <source>
        <dbReference type="ARBA" id="ARBA00012054"/>
    </source>
</evidence>
<reference evidence="11 12" key="1">
    <citation type="submission" date="2018-11" db="EMBL/GenBank/DDBJ databases">
        <title>Sequencing the genomes of 1000 actinobacteria strains.</title>
        <authorList>
            <person name="Klenk H.-P."/>
        </authorList>
    </citation>
    <scope>NUCLEOTIDE SEQUENCE [LARGE SCALE GENOMIC DNA]</scope>
    <source>
        <strain evidence="11 12">DSM 14012</strain>
    </source>
</reference>
<dbReference type="CDD" id="cd02021">
    <property type="entry name" value="GntK"/>
    <property type="match status" value="1"/>
</dbReference>
<comment type="catalytic activity">
    <reaction evidence="9 10">
        <text>D-gluconate + ATP = 6-phospho-D-gluconate + ADP + H(+)</text>
        <dbReference type="Rhea" id="RHEA:19433"/>
        <dbReference type="ChEBI" id="CHEBI:15378"/>
        <dbReference type="ChEBI" id="CHEBI:18391"/>
        <dbReference type="ChEBI" id="CHEBI:30616"/>
        <dbReference type="ChEBI" id="CHEBI:58759"/>
        <dbReference type="ChEBI" id="CHEBI:456216"/>
        <dbReference type="EC" id="2.7.1.12"/>
    </reaction>
</comment>
<dbReference type="RefSeq" id="WP_229938709.1">
    <property type="nucleotide sequence ID" value="NZ_FXAP01000001.1"/>
</dbReference>
<keyword evidence="8" id="KW-0311">Gluconate utilization</keyword>